<dbReference type="EMBL" id="CP005076">
    <property type="protein sequence ID" value="AGR42185.1"/>
    <property type="molecule type" value="Genomic_DNA"/>
</dbReference>
<gene>
    <name evidence="2" type="ORF">SDIMI_v3c04810</name>
</gene>
<name>S5MJQ7_9MOLU</name>
<evidence type="ECO:0000313" key="2">
    <source>
        <dbReference type="EMBL" id="AGR42185.1"/>
    </source>
</evidence>
<reference evidence="2 3" key="1">
    <citation type="journal article" date="2013" name="Genome Biol. Evol.">
        <title>Comparison of metabolic capacities and inference of gene content evolution in mosquito-associated Spiroplasma diminutum and S. taiwanense.</title>
        <authorList>
            <person name="Lo W.S."/>
            <person name="Ku C."/>
            <person name="Chen L.L."/>
            <person name="Chang T.H."/>
            <person name="Kuo C.H."/>
        </authorList>
    </citation>
    <scope>NUCLEOTIDE SEQUENCE [LARGE SCALE GENOMIC DNA]</scope>
    <source>
        <strain evidence="2">CUAS-1</strain>
    </source>
</reference>
<dbReference type="AlphaFoldDB" id="S5MJQ7"/>
<evidence type="ECO:0000256" key="1">
    <source>
        <dbReference type="SAM" id="Phobius"/>
    </source>
</evidence>
<evidence type="ECO:0000313" key="3">
    <source>
        <dbReference type="Proteomes" id="UP000014983"/>
    </source>
</evidence>
<sequence length="34" mass="3894">MGFIKDYILRAILIAIWTVLIQGPLVLILVRVQN</sequence>
<keyword evidence="1" id="KW-0472">Membrane</keyword>
<dbReference type="Proteomes" id="UP000014983">
    <property type="component" value="Chromosome"/>
</dbReference>
<dbReference type="STRING" id="1276221.SDIMI_v3c04810"/>
<keyword evidence="1" id="KW-1133">Transmembrane helix</keyword>
<dbReference type="KEGG" id="sdi:SDIMI_v3c04810"/>
<feature type="transmembrane region" description="Helical" evidence="1">
    <location>
        <begin position="7"/>
        <end position="30"/>
    </location>
</feature>
<accession>S5MJQ7</accession>
<protein>
    <submittedName>
        <fullName evidence="2">Uncharacterized protein</fullName>
    </submittedName>
</protein>
<dbReference type="HOGENOM" id="CLU_3376103_0_0_14"/>
<dbReference type="InParanoid" id="S5MJQ7"/>
<keyword evidence="3" id="KW-1185">Reference proteome</keyword>
<proteinExistence type="predicted"/>
<organism evidence="2 3">
    <name type="scientific">Spiroplasma diminutum CUAS-1</name>
    <dbReference type="NCBI Taxonomy" id="1276221"/>
    <lineage>
        <taxon>Bacteria</taxon>
        <taxon>Bacillati</taxon>
        <taxon>Mycoplasmatota</taxon>
        <taxon>Mollicutes</taxon>
        <taxon>Entomoplasmatales</taxon>
        <taxon>Spiroplasmataceae</taxon>
        <taxon>Spiroplasma</taxon>
    </lineage>
</organism>
<keyword evidence="1" id="KW-0812">Transmembrane</keyword>